<protein>
    <submittedName>
        <fullName evidence="1">17204_t:CDS:1</fullName>
    </submittedName>
</protein>
<evidence type="ECO:0000313" key="1">
    <source>
        <dbReference type="EMBL" id="CAG8491079.1"/>
    </source>
</evidence>
<sequence length="50" mass="5776">MDLILRNIQNEFNQLSENVLEDTEWLLLEGDDSESEPEDLIESLEPLLSS</sequence>
<accession>A0ACA9KSL8</accession>
<proteinExistence type="predicted"/>
<dbReference type="EMBL" id="CAJVPU010001894">
    <property type="protein sequence ID" value="CAG8491079.1"/>
    <property type="molecule type" value="Genomic_DNA"/>
</dbReference>
<dbReference type="Proteomes" id="UP000789702">
    <property type="component" value="Unassembled WGS sequence"/>
</dbReference>
<keyword evidence="2" id="KW-1185">Reference proteome</keyword>
<reference evidence="1" key="1">
    <citation type="submission" date="2021-06" db="EMBL/GenBank/DDBJ databases">
        <authorList>
            <person name="Kallberg Y."/>
            <person name="Tangrot J."/>
            <person name="Rosling A."/>
        </authorList>
    </citation>
    <scope>NUCLEOTIDE SEQUENCE</scope>
    <source>
        <strain evidence="1">IL203A</strain>
    </source>
</reference>
<organism evidence="1 2">
    <name type="scientific">Dentiscutata heterogama</name>
    <dbReference type="NCBI Taxonomy" id="1316150"/>
    <lineage>
        <taxon>Eukaryota</taxon>
        <taxon>Fungi</taxon>
        <taxon>Fungi incertae sedis</taxon>
        <taxon>Mucoromycota</taxon>
        <taxon>Glomeromycotina</taxon>
        <taxon>Glomeromycetes</taxon>
        <taxon>Diversisporales</taxon>
        <taxon>Gigasporaceae</taxon>
        <taxon>Dentiscutata</taxon>
    </lineage>
</organism>
<name>A0ACA9KSL8_9GLOM</name>
<gene>
    <name evidence="1" type="ORF">DHETER_LOCUS2557</name>
</gene>
<comment type="caution">
    <text evidence="1">The sequence shown here is derived from an EMBL/GenBank/DDBJ whole genome shotgun (WGS) entry which is preliminary data.</text>
</comment>
<evidence type="ECO:0000313" key="2">
    <source>
        <dbReference type="Proteomes" id="UP000789702"/>
    </source>
</evidence>